<evidence type="ECO:0000256" key="9">
    <source>
        <dbReference type="ARBA" id="ARBA00022842"/>
    </source>
</evidence>
<comment type="subunit">
    <text evidence="18">Homotrimer.</text>
</comment>
<organism evidence="20">
    <name type="scientific">Oscillatoriales cyanobacterium SpSt-418</name>
    <dbReference type="NCBI Taxonomy" id="2282169"/>
    <lineage>
        <taxon>Bacteria</taxon>
        <taxon>Bacillati</taxon>
        <taxon>Cyanobacteriota</taxon>
        <taxon>Cyanophyceae</taxon>
        <taxon>Oscillatoriophycideae</taxon>
        <taxon>Oscillatoriales</taxon>
    </lineage>
</organism>
<feature type="binding site" evidence="18">
    <location>
        <position position="21"/>
    </location>
    <ligand>
        <name>UDP-N-acetyl-alpha-D-glucosamine</name>
        <dbReference type="ChEBI" id="CHEBI:57705"/>
    </ligand>
</feature>
<evidence type="ECO:0000256" key="10">
    <source>
        <dbReference type="ARBA" id="ARBA00022960"/>
    </source>
</evidence>
<dbReference type="GO" id="GO:0005737">
    <property type="term" value="C:cytoplasm"/>
    <property type="evidence" value="ECO:0007669"/>
    <property type="project" value="UniProtKB-SubCell"/>
</dbReference>
<dbReference type="CDD" id="cd03353">
    <property type="entry name" value="LbH_GlmU_C"/>
    <property type="match status" value="1"/>
</dbReference>
<dbReference type="UniPathway" id="UPA00113">
    <property type="reaction ID" value="UER00532"/>
</dbReference>
<gene>
    <name evidence="18 20" type="primary">glmU</name>
    <name evidence="20" type="ORF">ENR64_06360</name>
</gene>
<comment type="function">
    <text evidence="17 18">Catalyzes the last two sequential reactions in the de novo biosynthetic pathway for UDP-N-acetylglucosamine (UDP-GlcNAc). The C-terminal domain catalyzes the transfer of acetyl group from acetyl coenzyme A to glucosamine-1-phosphate (GlcN-1-P) to produce N-acetylglucosamine-1-phosphate (GlcNAc-1-P), which is converted into UDP-GlcNAc by the transfer of uridine 5-monophosphate (from uridine 5-triphosphate), a reaction catalyzed by the N-terminal domain.</text>
</comment>
<keyword evidence="5 18" id="KW-0808">Transferase</keyword>
<dbReference type="InterPro" id="IPR029044">
    <property type="entry name" value="Nucleotide-diphossugar_trans"/>
</dbReference>
<feature type="binding site" evidence="18">
    <location>
        <begin position="7"/>
        <end position="10"/>
    </location>
    <ligand>
        <name>UDP-N-acetyl-alpha-D-glucosamine</name>
        <dbReference type="ChEBI" id="CHEBI:57705"/>
    </ligand>
</feature>
<keyword evidence="12 18" id="KW-0511">Multifunctional enzyme</keyword>
<feature type="binding site" evidence="18">
    <location>
        <position position="79"/>
    </location>
    <ligand>
        <name>UDP-N-acetyl-alpha-D-glucosamine</name>
        <dbReference type="ChEBI" id="CHEBI:57705"/>
    </ligand>
</feature>
<feature type="binding site" evidence="18">
    <location>
        <position position="382"/>
    </location>
    <ligand>
        <name>acetyl-CoA</name>
        <dbReference type="ChEBI" id="CHEBI:57288"/>
    </ligand>
</feature>
<keyword evidence="11 18" id="KW-0573">Peptidoglycan synthesis</keyword>
<proteinExistence type="inferred from homology"/>
<dbReference type="GO" id="GO:0003977">
    <property type="term" value="F:UDP-N-acetylglucosamine diphosphorylase activity"/>
    <property type="evidence" value="ECO:0007669"/>
    <property type="project" value="UniProtKB-UniRule"/>
</dbReference>
<evidence type="ECO:0000256" key="2">
    <source>
        <dbReference type="ARBA" id="ARBA00007707"/>
    </source>
</evidence>
<dbReference type="GO" id="GO:0008360">
    <property type="term" value="P:regulation of cell shape"/>
    <property type="evidence" value="ECO:0007669"/>
    <property type="project" value="UniProtKB-KW"/>
</dbReference>
<evidence type="ECO:0000256" key="8">
    <source>
        <dbReference type="ARBA" id="ARBA00022737"/>
    </source>
</evidence>
<feature type="binding site" evidence="18">
    <location>
        <position position="161"/>
    </location>
    <ligand>
        <name>UDP-N-acetyl-alpha-D-glucosamine</name>
        <dbReference type="ChEBI" id="CHEBI:57705"/>
    </ligand>
</feature>
<keyword evidence="14 18" id="KW-0961">Cell wall biogenesis/degradation</keyword>
<dbReference type="CDD" id="cd02540">
    <property type="entry name" value="GT2_GlmU_N_bac"/>
    <property type="match status" value="1"/>
</dbReference>
<feature type="binding site" evidence="18">
    <location>
        <position position="368"/>
    </location>
    <ligand>
        <name>UDP-N-acetyl-alpha-D-glucosamine</name>
        <dbReference type="ChEBI" id="CHEBI:57705"/>
    </ligand>
</feature>
<dbReference type="AlphaFoldDB" id="A0A7C3PGJ0"/>
<comment type="catalytic activity">
    <reaction evidence="15 18">
        <text>alpha-D-glucosamine 1-phosphate + acetyl-CoA = N-acetyl-alpha-D-glucosamine 1-phosphate + CoA + H(+)</text>
        <dbReference type="Rhea" id="RHEA:13725"/>
        <dbReference type="ChEBI" id="CHEBI:15378"/>
        <dbReference type="ChEBI" id="CHEBI:57287"/>
        <dbReference type="ChEBI" id="CHEBI:57288"/>
        <dbReference type="ChEBI" id="CHEBI:57776"/>
        <dbReference type="ChEBI" id="CHEBI:58516"/>
        <dbReference type="EC" id="2.3.1.157"/>
    </reaction>
</comment>
<comment type="catalytic activity">
    <reaction evidence="16 18">
        <text>N-acetyl-alpha-D-glucosamine 1-phosphate + UTP + H(+) = UDP-N-acetyl-alpha-D-glucosamine + diphosphate</text>
        <dbReference type="Rhea" id="RHEA:13509"/>
        <dbReference type="ChEBI" id="CHEBI:15378"/>
        <dbReference type="ChEBI" id="CHEBI:33019"/>
        <dbReference type="ChEBI" id="CHEBI:46398"/>
        <dbReference type="ChEBI" id="CHEBI:57705"/>
        <dbReference type="ChEBI" id="CHEBI:57776"/>
        <dbReference type="EC" id="2.7.7.23"/>
    </reaction>
</comment>
<evidence type="ECO:0000256" key="15">
    <source>
        <dbReference type="ARBA" id="ARBA00048247"/>
    </source>
</evidence>
<comment type="pathway">
    <text evidence="18">Nucleotide-sugar biosynthesis; UDP-N-acetyl-alpha-D-glucosamine biosynthesis; UDP-N-acetyl-alpha-D-glucosamine from N-acetyl-alpha-D-glucosamine 1-phosphate: step 1/1.</text>
</comment>
<dbReference type="GO" id="GO:0071555">
    <property type="term" value="P:cell wall organization"/>
    <property type="evidence" value="ECO:0007669"/>
    <property type="project" value="UniProtKB-KW"/>
</dbReference>
<feature type="binding site" evidence="18">
    <location>
        <position position="146"/>
    </location>
    <ligand>
        <name>UDP-N-acetyl-alpha-D-glucosamine</name>
        <dbReference type="ChEBI" id="CHEBI:57705"/>
    </ligand>
</feature>
<evidence type="ECO:0000256" key="14">
    <source>
        <dbReference type="ARBA" id="ARBA00023316"/>
    </source>
</evidence>
<dbReference type="EMBL" id="DSRU01000075">
    <property type="protein sequence ID" value="HFM97380.1"/>
    <property type="molecule type" value="Genomic_DNA"/>
</dbReference>
<comment type="cofactor">
    <cofactor evidence="18">
        <name>Mg(2+)</name>
        <dbReference type="ChEBI" id="CHEBI:18420"/>
    </cofactor>
    <text evidence="18">Binds 1 Mg(2+) ion per subunit.</text>
</comment>
<evidence type="ECO:0000313" key="20">
    <source>
        <dbReference type="EMBL" id="HFM97380.1"/>
    </source>
</evidence>
<dbReference type="GO" id="GO:0000287">
    <property type="term" value="F:magnesium ion binding"/>
    <property type="evidence" value="ECO:0007669"/>
    <property type="project" value="UniProtKB-UniRule"/>
</dbReference>
<protein>
    <recommendedName>
        <fullName evidence="18">Bifunctional protein GlmU</fullName>
    </recommendedName>
    <domain>
        <recommendedName>
            <fullName evidence="18">UDP-N-acetylglucosamine pyrophosphorylase</fullName>
            <ecNumber evidence="18">2.7.7.23</ecNumber>
        </recommendedName>
        <alternativeName>
            <fullName evidence="18">N-acetylglucosamine-1-phosphate uridyltransferase</fullName>
        </alternativeName>
    </domain>
    <domain>
        <recommendedName>
            <fullName evidence="18">Glucosamine-1-phosphate N-acetyltransferase</fullName>
            <ecNumber evidence="18">2.3.1.157</ecNumber>
        </recommendedName>
    </domain>
</protein>
<evidence type="ECO:0000256" key="3">
    <source>
        <dbReference type="ARBA" id="ARBA00007947"/>
    </source>
</evidence>
<feature type="binding site" evidence="18">
    <location>
        <position position="425"/>
    </location>
    <ligand>
        <name>acetyl-CoA</name>
        <dbReference type="ChEBI" id="CHEBI:57288"/>
    </ligand>
</feature>
<feature type="binding site" evidence="18">
    <location>
        <begin position="84"/>
        <end position="85"/>
    </location>
    <ligand>
        <name>UDP-N-acetyl-alpha-D-glucosamine</name>
        <dbReference type="ChEBI" id="CHEBI:57705"/>
    </ligand>
</feature>
<reference evidence="20" key="1">
    <citation type="journal article" date="2020" name="mSystems">
        <title>Genome- and Community-Level Interaction Insights into Carbon Utilization and Element Cycling Functions of Hydrothermarchaeota in Hydrothermal Sediment.</title>
        <authorList>
            <person name="Zhou Z."/>
            <person name="Liu Y."/>
            <person name="Xu W."/>
            <person name="Pan J."/>
            <person name="Luo Z.H."/>
            <person name="Li M."/>
        </authorList>
    </citation>
    <scope>NUCLEOTIDE SEQUENCE [LARGE SCALE GENOMIC DNA]</scope>
    <source>
        <strain evidence="20">SpSt-418</strain>
    </source>
</reference>
<evidence type="ECO:0000256" key="6">
    <source>
        <dbReference type="ARBA" id="ARBA00022695"/>
    </source>
</evidence>
<evidence type="ECO:0000256" key="13">
    <source>
        <dbReference type="ARBA" id="ARBA00023315"/>
    </source>
</evidence>
<comment type="pathway">
    <text evidence="18">Nucleotide-sugar biosynthesis; UDP-N-acetyl-alpha-D-glucosamine biosynthesis; N-acetyl-alpha-D-glucosamine 1-phosphate from alpha-D-glucosamine 6-phosphate (route II): step 2/2.</text>
</comment>
<evidence type="ECO:0000256" key="12">
    <source>
        <dbReference type="ARBA" id="ARBA00023268"/>
    </source>
</evidence>
<feature type="binding site" evidence="18">
    <location>
        <position position="230"/>
    </location>
    <ligand>
        <name>Mg(2+)</name>
        <dbReference type="ChEBI" id="CHEBI:18420"/>
    </ligand>
</feature>
<keyword evidence="9 18" id="KW-0460">Magnesium</keyword>
<comment type="caution">
    <text evidence="18">Lacks conserved residue(s) required for the propagation of feature annotation.</text>
</comment>
<comment type="caution">
    <text evidence="20">The sequence shown here is derived from an EMBL/GenBank/DDBJ whole genome shotgun (WGS) entry which is preliminary data.</text>
</comment>
<evidence type="ECO:0000256" key="17">
    <source>
        <dbReference type="ARBA" id="ARBA00049628"/>
    </source>
</evidence>
<feature type="binding site" evidence="18">
    <location>
        <position position="442"/>
    </location>
    <ligand>
        <name>acetyl-CoA</name>
        <dbReference type="ChEBI" id="CHEBI:57288"/>
    </ligand>
</feature>
<dbReference type="GO" id="GO:0000902">
    <property type="term" value="P:cell morphogenesis"/>
    <property type="evidence" value="ECO:0007669"/>
    <property type="project" value="UniProtKB-UniRule"/>
</dbReference>
<feature type="active site" description="Proton acceptor" evidence="18">
    <location>
        <position position="365"/>
    </location>
</feature>
<evidence type="ECO:0000256" key="11">
    <source>
        <dbReference type="ARBA" id="ARBA00022984"/>
    </source>
</evidence>
<dbReference type="InterPro" id="IPR050065">
    <property type="entry name" value="GlmU-like"/>
</dbReference>
<keyword evidence="6 18" id="KW-0548">Nucleotidyltransferase</keyword>
<evidence type="ECO:0000256" key="1">
    <source>
        <dbReference type="ARBA" id="ARBA00004496"/>
    </source>
</evidence>
<dbReference type="GO" id="GO:0009252">
    <property type="term" value="P:peptidoglycan biosynthetic process"/>
    <property type="evidence" value="ECO:0007669"/>
    <property type="project" value="UniProtKB-UniRule"/>
</dbReference>
<comment type="pathway">
    <text evidence="18">Bacterial outer membrane biogenesis; LPS lipid A biosynthesis.</text>
</comment>
<feature type="binding site" evidence="18">
    <location>
        <begin position="388"/>
        <end position="389"/>
    </location>
    <ligand>
        <name>acetyl-CoA</name>
        <dbReference type="ChEBI" id="CHEBI:57288"/>
    </ligand>
</feature>
<dbReference type="SUPFAM" id="SSF51161">
    <property type="entry name" value="Trimeric LpxA-like enzymes"/>
    <property type="match status" value="1"/>
</dbReference>
<dbReference type="SUPFAM" id="SSF53448">
    <property type="entry name" value="Nucleotide-diphospho-sugar transferases"/>
    <property type="match status" value="1"/>
</dbReference>
<dbReference type="EC" id="2.3.1.157" evidence="18"/>
<dbReference type="InterPro" id="IPR011004">
    <property type="entry name" value="Trimer_LpxA-like_sf"/>
</dbReference>
<comment type="similarity">
    <text evidence="3 18">In the N-terminal section; belongs to the N-acetylglucosamine-1-phosphate uridyltransferase family.</text>
</comment>
<evidence type="ECO:0000256" key="5">
    <source>
        <dbReference type="ARBA" id="ARBA00022679"/>
    </source>
</evidence>
<keyword evidence="7 18" id="KW-0479">Metal-binding</keyword>
<evidence type="ECO:0000256" key="7">
    <source>
        <dbReference type="ARBA" id="ARBA00022723"/>
    </source>
</evidence>
<evidence type="ECO:0000256" key="18">
    <source>
        <dbReference type="HAMAP-Rule" id="MF_01631"/>
    </source>
</evidence>
<dbReference type="PANTHER" id="PTHR43584">
    <property type="entry name" value="NUCLEOTIDYL TRANSFERASE"/>
    <property type="match status" value="1"/>
</dbReference>
<dbReference type="Gene3D" id="2.160.10.10">
    <property type="entry name" value="Hexapeptide repeat proteins"/>
    <property type="match status" value="1"/>
</dbReference>
<comment type="similarity">
    <text evidence="2 18">In the C-terminal section; belongs to the transferase hexapeptide repeat family.</text>
</comment>
<evidence type="ECO:0000256" key="16">
    <source>
        <dbReference type="ARBA" id="ARBA00048493"/>
    </source>
</evidence>
<feature type="binding site" evidence="18">
    <location>
        <position position="109"/>
    </location>
    <ligand>
        <name>Mg(2+)</name>
        <dbReference type="ChEBI" id="CHEBI:18420"/>
    </ligand>
</feature>
<feature type="region of interest" description="Pyrophosphorylase" evidence="18">
    <location>
        <begin position="1"/>
        <end position="232"/>
    </location>
</feature>
<sequence>MLAVAILAAGKGTRMRSDLPKVLHQLGGKSLAEWVLDSLDEVNPVRRLVIVGYRGEMVQASLAQSPTNSLTPALEFVTQAEQLGTGHAVQQVLPYLKDFEGDLLVLNGDVPLLRATTIKRFLETHQASGNPASILTAHLPDPKGYGRVFCDSQNLLQQIVEDRDCTAAQKQNRRINAGVYCFNWKALAEVLPNLKAENDQKEYYLTDAVNFLQPVNVVDVGDYQEILGVNDRKQLANAYRILQERIKDDWMQQGITLIDPDSITIDDTVQLEADVIIEPQTHLRGKTLIQAGSRIGPGSLIENSQIGKNVTVLYSVVSNSSVADNCQIGPYTHFRGNVAVGTQCRIGNFVELKNTTLGDRTNVAHLSYLGDTTAGDRVNIGAGTIMANYDGVKKHRTTLGDRVKTGANSVLVAPITIGSDVTIAAGSTVTENIPEDCLVIARARPVIKPGWRLKSAEAESQTNK</sequence>
<dbReference type="EC" id="2.7.7.23" evidence="18"/>
<dbReference type="InterPro" id="IPR038009">
    <property type="entry name" value="GlmU_C_LbH"/>
</dbReference>
<dbReference type="GO" id="GO:0006048">
    <property type="term" value="P:UDP-N-acetylglucosamine biosynthetic process"/>
    <property type="evidence" value="ECO:0007669"/>
    <property type="project" value="UniProtKB-UniPathway"/>
</dbReference>
<dbReference type="GO" id="GO:0043886">
    <property type="term" value="F:structural constituent of carboxysome shell"/>
    <property type="evidence" value="ECO:0007669"/>
    <property type="project" value="UniProtKB-ARBA"/>
</dbReference>
<keyword evidence="4 18" id="KW-0963">Cytoplasm</keyword>
<dbReference type="GO" id="GO:0009245">
    <property type="term" value="P:lipid A biosynthetic process"/>
    <property type="evidence" value="ECO:0007669"/>
    <property type="project" value="UniProtKB-UniRule"/>
</dbReference>
<dbReference type="Pfam" id="PF00132">
    <property type="entry name" value="Hexapep"/>
    <property type="match status" value="2"/>
</dbReference>
<keyword evidence="13 18" id="KW-0012">Acyltransferase</keyword>
<feature type="region of interest" description="N-acetyltransferase" evidence="18">
    <location>
        <begin position="254"/>
        <end position="464"/>
    </location>
</feature>
<dbReference type="InterPro" id="IPR001451">
    <property type="entry name" value="Hexapep"/>
</dbReference>
<dbReference type="NCBIfam" id="TIGR01173">
    <property type="entry name" value="glmU"/>
    <property type="match status" value="1"/>
</dbReference>
<evidence type="ECO:0000259" key="19">
    <source>
        <dbReference type="Pfam" id="PF12804"/>
    </source>
</evidence>
<accession>A0A7C3PGJ0</accession>
<name>A0A7C3PGJ0_9CYAN</name>
<evidence type="ECO:0000256" key="4">
    <source>
        <dbReference type="ARBA" id="ARBA00022490"/>
    </source>
</evidence>
<keyword evidence="10 18" id="KW-0133">Cell shape</keyword>
<feature type="binding site" evidence="18">
    <location>
        <position position="335"/>
    </location>
    <ligand>
        <name>UDP-N-acetyl-alpha-D-glucosamine</name>
        <dbReference type="ChEBI" id="CHEBI:57705"/>
    </ligand>
</feature>
<dbReference type="Pfam" id="PF12804">
    <property type="entry name" value="NTP_transf_3"/>
    <property type="match status" value="1"/>
</dbReference>
<feature type="binding site" evidence="18">
    <location>
        <position position="230"/>
    </location>
    <ligand>
        <name>UDP-N-acetyl-alpha-D-glucosamine</name>
        <dbReference type="ChEBI" id="CHEBI:57705"/>
    </ligand>
</feature>
<keyword evidence="8 18" id="KW-0677">Repeat</keyword>
<feature type="region of interest" description="Linker" evidence="18">
    <location>
        <begin position="233"/>
        <end position="253"/>
    </location>
</feature>
<dbReference type="UniPathway" id="UPA00973"/>
<feature type="binding site" evidence="18">
    <location>
        <position position="353"/>
    </location>
    <ligand>
        <name>UDP-N-acetyl-alpha-D-glucosamine</name>
        <dbReference type="ChEBI" id="CHEBI:57705"/>
    </ligand>
</feature>
<dbReference type="PANTHER" id="PTHR43584:SF3">
    <property type="entry name" value="BIFUNCTIONAL PROTEIN GLMU"/>
    <property type="match status" value="1"/>
</dbReference>
<dbReference type="GO" id="GO:0031470">
    <property type="term" value="C:carboxysome"/>
    <property type="evidence" value="ECO:0007669"/>
    <property type="project" value="UniProtKB-ARBA"/>
</dbReference>
<dbReference type="GO" id="GO:0016020">
    <property type="term" value="C:membrane"/>
    <property type="evidence" value="ECO:0007669"/>
    <property type="project" value="GOC"/>
</dbReference>
<dbReference type="InterPro" id="IPR005882">
    <property type="entry name" value="Bifunctional_GlmU"/>
</dbReference>
<dbReference type="NCBIfam" id="NF010940">
    <property type="entry name" value="PRK14360.1"/>
    <property type="match status" value="1"/>
</dbReference>
<feature type="binding site" evidence="18">
    <location>
        <position position="176"/>
    </location>
    <ligand>
        <name>UDP-N-acetyl-alpha-D-glucosamine</name>
        <dbReference type="ChEBI" id="CHEBI:57705"/>
    </ligand>
</feature>
<dbReference type="HAMAP" id="MF_01631">
    <property type="entry name" value="GlmU"/>
    <property type="match status" value="1"/>
</dbReference>
<feature type="binding site" evidence="18">
    <location>
        <position position="379"/>
    </location>
    <ligand>
        <name>UDP-N-acetyl-alpha-D-glucosamine</name>
        <dbReference type="ChEBI" id="CHEBI:57705"/>
    </ligand>
</feature>
<dbReference type="Gene3D" id="3.90.550.10">
    <property type="entry name" value="Spore Coat Polysaccharide Biosynthesis Protein SpsA, Chain A"/>
    <property type="match status" value="1"/>
</dbReference>
<comment type="subcellular location">
    <subcellularLocation>
        <location evidence="1 18">Cytoplasm</location>
    </subcellularLocation>
</comment>
<feature type="domain" description="MobA-like NTP transferase" evidence="19">
    <location>
        <begin position="5"/>
        <end position="137"/>
    </location>
</feature>
<dbReference type="InterPro" id="IPR025877">
    <property type="entry name" value="MobA-like_NTP_Trfase"/>
</dbReference>
<dbReference type="GO" id="GO:0019134">
    <property type="term" value="F:glucosamine-1-phosphate N-acetyltransferase activity"/>
    <property type="evidence" value="ECO:0007669"/>
    <property type="project" value="UniProtKB-UniRule"/>
</dbReference>